<dbReference type="Proteomes" id="UP001519460">
    <property type="component" value="Unassembled WGS sequence"/>
</dbReference>
<gene>
    <name evidence="1" type="ORF">BaRGS_00016680</name>
</gene>
<protein>
    <submittedName>
        <fullName evidence="1">Uncharacterized protein</fullName>
    </submittedName>
</protein>
<comment type="caution">
    <text evidence="1">The sequence shown here is derived from an EMBL/GenBank/DDBJ whole genome shotgun (WGS) entry which is preliminary data.</text>
</comment>
<proteinExistence type="predicted"/>
<evidence type="ECO:0000313" key="2">
    <source>
        <dbReference type="Proteomes" id="UP001519460"/>
    </source>
</evidence>
<sequence>MTECQYDPDSGSRNFPTAASPLSCTIAQSSVFGRAEKGGHFRNAFQASLSRGLASQGEVRHAENDVTAAPSQTGTCPPLAVRFRLPAGPQSNSGQYRHA</sequence>
<dbReference type="EMBL" id="JACVVK020000107">
    <property type="protein sequence ID" value="KAK7492016.1"/>
    <property type="molecule type" value="Genomic_DNA"/>
</dbReference>
<organism evidence="1 2">
    <name type="scientific">Batillaria attramentaria</name>
    <dbReference type="NCBI Taxonomy" id="370345"/>
    <lineage>
        <taxon>Eukaryota</taxon>
        <taxon>Metazoa</taxon>
        <taxon>Spiralia</taxon>
        <taxon>Lophotrochozoa</taxon>
        <taxon>Mollusca</taxon>
        <taxon>Gastropoda</taxon>
        <taxon>Caenogastropoda</taxon>
        <taxon>Sorbeoconcha</taxon>
        <taxon>Cerithioidea</taxon>
        <taxon>Batillariidae</taxon>
        <taxon>Batillaria</taxon>
    </lineage>
</organism>
<accession>A0ABD0KY61</accession>
<evidence type="ECO:0000313" key="1">
    <source>
        <dbReference type="EMBL" id="KAK7492016.1"/>
    </source>
</evidence>
<name>A0ABD0KY61_9CAEN</name>
<dbReference type="AlphaFoldDB" id="A0ABD0KY61"/>
<keyword evidence="2" id="KW-1185">Reference proteome</keyword>
<reference evidence="1 2" key="1">
    <citation type="journal article" date="2023" name="Sci. Data">
        <title>Genome assembly of the Korean intertidal mud-creeper Batillaria attramentaria.</title>
        <authorList>
            <person name="Patra A.K."/>
            <person name="Ho P.T."/>
            <person name="Jun S."/>
            <person name="Lee S.J."/>
            <person name="Kim Y."/>
            <person name="Won Y.J."/>
        </authorList>
    </citation>
    <scope>NUCLEOTIDE SEQUENCE [LARGE SCALE GENOMIC DNA]</scope>
    <source>
        <strain evidence="1">Wonlab-2016</strain>
    </source>
</reference>